<dbReference type="KEGG" id="dpp:DICPUDRAFT_37243"/>
<dbReference type="InParanoid" id="F0ZSF9"/>
<evidence type="ECO:0000313" key="3">
    <source>
        <dbReference type="EMBL" id="EGC33122.1"/>
    </source>
</evidence>
<dbReference type="Proteomes" id="UP000001064">
    <property type="component" value="Unassembled WGS sequence"/>
</dbReference>
<feature type="coiled-coil region" evidence="1">
    <location>
        <begin position="922"/>
        <end position="960"/>
    </location>
</feature>
<dbReference type="VEuPathDB" id="AmoebaDB:DICPUDRAFT_37243"/>
<name>F0ZSF9_DICPU</name>
<evidence type="ECO:0000313" key="4">
    <source>
        <dbReference type="Proteomes" id="UP000001064"/>
    </source>
</evidence>
<organism evidence="3 4">
    <name type="scientific">Dictyostelium purpureum</name>
    <name type="common">Slime mold</name>
    <dbReference type="NCBI Taxonomy" id="5786"/>
    <lineage>
        <taxon>Eukaryota</taxon>
        <taxon>Amoebozoa</taxon>
        <taxon>Evosea</taxon>
        <taxon>Eumycetozoa</taxon>
        <taxon>Dictyostelia</taxon>
        <taxon>Dictyosteliales</taxon>
        <taxon>Dictyosteliaceae</taxon>
        <taxon>Dictyostelium</taxon>
    </lineage>
</organism>
<feature type="region of interest" description="Disordered" evidence="2">
    <location>
        <begin position="1371"/>
        <end position="1422"/>
    </location>
</feature>
<dbReference type="eggNOG" id="ENOG502RCAH">
    <property type="taxonomic scope" value="Eukaryota"/>
</dbReference>
<evidence type="ECO:0000256" key="1">
    <source>
        <dbReference type="SAM" id="Coils"/>
    </source>
</evidence>
<dbReference type="STRING" id="5786.F0ZSF9"/>
<feature type="compositionally biased region" description="Acidic residues" evidence="2">
    <location>
        <begin position="1408"/>
        <end position="1422"/>
    </location>
</feature>
<feature type="compositionally biased region" description="Polar residues" evidence="2">
    <location>
        <begin position="1382"/>
        <end position="1393"/>
    </location>
</feature>
<dbReference type="RefSeq" id="XP_003290359.1">
    <property type="nucleotide sequence ID" value="XM_003290311.1"/>
</dbReference>
<dbReference type="GeneID" id="10504715"/>
<keyword evidence="4" id="KW-1185">Reference proteome</keyword>
<sequence>MSKVIVPLSLKQLEDDKSQLIQLFIDNENSIQVLLDCAKKFIETNCESLLTIKICQKLHHLYDQKEKDNLEIKTIVDKENIWRSSIKSSELKDKTEEIEKYDLNMKFYGMLPESIKPNNEQFLLNISQVSMIMVKAAHFIYTDSTARLRTNIKDKMEIDEESVNNTKIEKATELFNQFNEILDSSIKDLPANLSIDIIKYLKEKNLPMICVRLCHTLAKKIQSNRIECQIDETPKSFDLDQILYQIIEYCVNSIFDTISKIEKKVKENGHLVTNQELEDLAILKKGEILKEFIEFLIPEYLKDPYSIVKLGQKLLGYEQYNHVVLLTELGRIRLENLKKEQQERLDLFSQIQKYKDDIESIKKVKGDTTLPESKLDSLNEQKKKYTVLPSYALIDKRELSKLNLEISTLRIKSILEMKRASKYTLNIQSHLDETLAILLDPQHIYELALLLKNTEVDTALVYGHRCQLFITDLEALREKTLPLQTQLDSLLAEESNLRKNGHALSEDLTTLIAKLKADISSLPAFPFFSTLSNRHEYDRLNLQVAQLMISCILTKKSLVDSKDQAQKDLLNAKVNELVNVCLEKFKDPKYLLELQVYLKNEKEDKILIQIANHVLNESVKIENLRLSTNKLVAEINNAKDDAEKSKLQQRLNALPALPYFSSNIDFQYDKTIYDSVDTLLHSLLDHYSFVEEKNRKGKLFSIKNIEEEGIQKEKDEINNLINQSVSHCLPFIKSPVSVHQLATSVSRKRDSLFLDIQKYLHPILVEKHKESIQYKKMEITVSVLNQELTELTKFKKEMPALDIQILENTKSSLGNISIPYISEYLDSHSLHSKLIIEGIKLFYDSLKELFSPQNPIPKNETANLIKLNQTHIDTEFELFAQYIENPDTFTSIINLLKERKEYKLITDIGKLAFDKLKIFREYQKVQKTLQDKQTTLDEEREQLNKQRRRLSAEKNEALRNSTIEQKVKLLDPPFYTKNVDDLSLYVGNLLVECNSKEKLEFETKASSKEMENQFQYIQTERKRINDLVQSNISLILSCIVSLEKLISFANDLFNKKEYNLVLKVGASIEDILDNKKIVIEEKEALLKESKELQSQFLQSKSTKERDAIQVLIDKNQKKADEVIPTHTYEEIKELTLKITSIMIESANFEDLGEILRQQYIIAFRIDTSPEKWDIIRNLSSEEEWNQTKNELVEYVMKKEENINSKIELLMKDGLFTQCIKIFPHPSTEEAELDIQLNLLISLYEAVDQYQFSLLNEVIPIVQRYCKRCYQEWKPEKLDPLYDCVQKRFPSEIRDIFEVATDMLLVNILQSQYPIFLGMLKSFKKRMVNTLGLDSLWNSYLDNFKKTHKSKKRLIQMISFIGDSVWNIEAPNNGTKAPGKRSTPASASTSQNNLKRIKVNLAQQKKDETVDEEFYEDTDEETN</sequence>
<evidence type="ECO:0000256" key="2">
    <source>
        <dbReference type="SAM" id="MobiDB-lite"/>
    </source>
</evidence>
<reference evidence="4" key="1">
    <citation type="journal article" date="2011" name="Genome Biol.">
        <title>Comparative genomics of the social amoebae Dictyostelium discoideum and Dictyostelium purpureum.</title>
        <authorList>
            <consortium name="US DOE Joint Genome Institute (JGI-PGF)"/>
            <person name="Sucgang R."/>
            <person name="Kuo A."/>
            <person name="Tian X."/>
            <person name="Salerno W."/>
            <person name="Parikh A."/>
            <person name="Feasley C.L."/>
            <person name="Dalin E."/>
            <person name="Tu H."/>
            <person name="Huang E."/>
            <person name="Barry K."/>
            <person name="Lindquist E."/>
            <person name="Shapiro H."/>
            <person name="Bruce D."/>
            <person name="Schmutz J."/>
            <person name="Salamov A."/>
            <person name="Fey P."/>
            <person name="Gaudet P."/>
            <person name="Anjard C."/>
            <person name="Babu M.M."/>
            <person name="Basu S."/>
            <person name="Bushmanova Y."/>
            <person name="van der Wel H."/>
            <person name="Katoh-Kurasawa M."/>
            <person name="Dinh C."/>
            <person name="Coutinho P.M."/>
            <person name="Saito T."/>
            <person name="Elias M."/>
            <person name="Schaap P."/>
            <person name="Kay R.R."/>
            <person name="Henrissat B."/>
            <person name="Eichinger L."/>
            <person name="Rivero F."/>
            <person name="Putnam N.H."/>
            <person name="West C.M."/>
            <person name="Loomis W.F."/>
            <person name="Chisholm R.L."/>
            <person name="Shaulsky G."/>
            <person name="Strassmann J.E."/>
            <person name="Queller D.C."/>
            <person name="Kuspa A."/>
            <person name="Grigoriev I.V."/>
        </authorList>
    </citation>
    <scope>NUCLEOTIDE SEQUENCE [LARGE SCALE GENOMIC DNA]</scope>
    <source>
        <strain evidence="4">QSDP1</strain>
    </source>
</reference>
<accession>F0ZSF9</accession>
<feature type="coiled-coil region" evidence="1">
    <location>
        <begin position="1068"/>
        <end position="1095"/>
    </location>
</feature>
<gene>
    <name evidence="3" type="ORF">DICPUDRAFT_37243</name>
</gene>
<dbReference type="EMBL" id="GL871157">
    <property type="protein sequence ID" value="EGC33122.1"/>
    <property type="molecule type" value="Genomic_DNA"/>
</dbReference>
<dbReference type="OrthoDB" id="19160at2759"/>
<protein>
    <submittedName>
        <fullName evidence="3">Uncharacterized protein</fullName>
    </submittedName>
</protein>
<keyword evidence="1" id="KW-0175">Coiled coil</keyword>
<proteinExistence type="predicted"/>
<dbReference type="OMA" id="KRCYQEW"/>